<dbReference type="EMBL" id="FNBM01000007">
    <property type="protein sequence ID" value="SDG12841.1"/>
    <property type="molecule type" value="Genomic_DNA"/>
</dbReference>
<evidence type="ECO:0000313" key="1">
    <source>
        <dbReference type="EMBL" id="SDG12841.1"/>
    </source>
</evidence>
<protein>
    <submittedName>
        <fullName evidence="1">Uncharacterized protein</fullName>
    </submittedName>
</protein>
<gene>
    <name evidence="1" type="ORF">SAMN05216381_3228</name>
</gene>
<reference evidence="1 2" key="1">
    <citation type="submission" date="2016-10" db="EMBL/GenBank/DDBJ databases">
        <authorList>
            <person name="de Groot N.N."/>
        </authorList>
    </citation>
    <scope>NUCLEOTIDE SEQUENCE [LARGE SCALE GENOMIC DNA]</scope>
    <source>
        <strain evidence="1 2">LMG 25475</strain>
    </source>
</reference>
<organism evidence="1 2">
    <name type="scientific">Phytopseudomonas seleniipraecipitans</name>
    <dbReference type="NCBI Taxonomy" id="640205"/>
    <lineage>
        <taxon>Bacteria</taxon>
        <taxon>Pseudomonadati</taxon>
        <taxon>Pseudomonadota</taxon>
        <taxon>Gammaproteobacteria</taxon>
        <taxon>Pseudomonadales</taxon>
        <taxon>Pseudomonadaceae</taxon>
        <taxon>Phytopseudomonas</taxon>
    </lineage>
</organism>
<proteinExistence type="predicted"/>
<dbReference type="Proteomes" id="UP000243378">
    <property type="component" value="Unassembled WGS sequence"/>
</dbReference>
<sequence>MRSLIDIYLGLGAFLKLADSDDGNDSDEWWL</sequence>
<evidence type="ECO:0000313" key="2">
    <source>
        <dbReference type="Proteomes" id="UP000243378"/>
    </source>
</evidence>
<accession>A0A1G7RPY1</accession>
<dbReference type="AlphaFoldDB" id="A0A1G7RPY1"/>
<name>A0A1G7RPY1_9GAMM</name>